<protein>
    <submittedName>
        <fullName evidence="5">Acetyltransferase</fullName>
    </submittedName>
</protein>
<keyword evidence="2" id="KW-0547">Nucleotide-binding</keyword>
<keyword evidence="5" id="KW-0808">Transferase</keyword>
<dbReference type="Gene3D" id="3.40.50.261">
    <property type="entry name" value="Succinyl-CoA synthetase domains"/>
    <property type="match status" value="2"/>
</dbReference>
<evidence type="ECO:0000313" key="5">
    <source>
        <dbReference type="EMBL" id="SNR92227.1"/>
    </source>
</evidence>
<dbReference type="InterPro" id="IPR003781">
    <property type="entry name" value="CoA-bd"/>
</dbReference>
<evidence type="ECO:0000256" key="2">
    <source>
        <dbReference type="ARBA" id="ARBA00022741"/>
    </source>
</evidence>
<dbReference type="Proteomes" id="UP000198324">
    <property type="component" value="Unassembled WGS sequence"/>
</dbReference>
<dbReference type="SUPFAM" id="SSF51735">
    <property type="entry name" value="NAD(P)-binding Rossmann-fold domains"/>
    <property type="match status" value="1"/>
</dbReference>
<dbReference type="InterPro" id="IPR032875">
    <property type="entry name" value="Succ_CoA_lig_flav_dom"/>
</dbReference>
<dbReference type="InterPro" id="IPR051538">
    <property type="entry name" value="Acyl-CoA_Synth/Transferase"/>
</dbReference>
<dbReference type="Gene3D" id="3.30.470.20">
    <property type="entry name" value="ATP-grasp fold, B domain"/>
    <property type="match status" value="1"/>
</dbReference>
<dbReference type="PANTHER" id="PTHR43334">
    <property type="entry name" value="ACETATE--COA LIGASE [ADP-FORMING]"/>
    <property type="match status" value="1"/>
</dbReference>
<evidence type="ECO:0000256" key="1">
    <source>
        <dbReference type="ARBA" id="ARBA00022598"/>
    </source>
</evidence>
<dbReference type="InterPro" id="IPR043938">
    <property type="entry name" value="Ligase_CoA_dom"/>
</dbReference>
<dbReference type="Pfam" id="PF13380">
    <property type="entry name" value="CoA_binding_2"/>
    <property type="match status" value="1"/>
</dbReference>
<dbReference type="EMBL" id="FZOC01000003">
    <property type="protein sequence ID" value="SNR92227.1"/>
    <property type="molecule type" value="Genomic_DNA"/>
</dbReference>
<dbReference type="Pfam" id="PF13607">
    <property type="entry name" value="Succ_CoA_lig"/>
    <property type="match status" value="1"/>
</dbReference>
<evidence type="ECO:0000259" key="4">
    <source>
        <dbReference type="SMART" id="SM00881"/>
    </source>
</evidence>
<feature type="domain" description="CoA-binding" evidence="4">
    <location>
        <begin position="10"/>
        <end position="109"/>
    </location>
</feature>
<dbReference type="InterPro" id="IPR016102">
    <property type="entry name" value="Succinyl-CoA_synth-like"/>
</dbReference>
<dbReference type="PANTHER" id="PTHR43334:SF1">
    <property type="entry name" value="3-HYDROXYPROPIONATE--COA LIGASE [ADP-FORMING]"/>
    <property type="match status" value="1"/>
</dbReference>
<dbReference type="GO" id="GO:0043758">
    <property type="term" value="F:acetate-CoA ligase (ADP-forming) activity"/>
    <property type="evidence" value="ECO:0007669"/>
    <property type="project" value="InterPro"/>
</dbReference>
<dbReference type="RefSeq" id="WP_089274119.1">
    <property type="nucleotide sequence ID" value="NZ_FZOC01000003.1"/>
</dbReference>
<dbReference type="OrthoDB" id="9807426at2"/>
<evidence type="ECO:0000313" key="6">
    <source>
        <dbReference type="Proteomes" id="UP000198324"/>
    </source>
</evidence>
<dbReference type="SUPFAM" id="SSF56059">
    <property type="entry name" value="Glutathione synthetase ATP-binding domain-like"/>
    <property type="match status" value="1"/>
</dbReference>
<dbReference type="Pfam" id="PF13549">
    <property type="entry name" value="ATP-grasp_5"/>
    <property type="match status" value="1"/>
</dbReference>
<dbReference type="Gene3D" id="3.40.50.720">
    <property type="entry name" value="NAD(P)-binding Rossmann-like Domain"/>
    <property type="match status" value="1"/>
</dbReference>
<dbReference type="GO" id="GO:0005524">
    <property type="term" value="F:ATP binding"/>
    <property type="evidence" value="ECO:0007669"/>
    <property type="project" value="UniProtKB-KW"/>
</dbReference>
<dbReference type="GO" id="GO:0016740">
    <property type="term" value="F:transferase activity"/>
    <property type="evidence" value="ECO:0007669"/>
    <property type="project" value="UniProtKB-KW"/>
</dbReference>
<dbReference type="InterPro" id="IPR013815">
    <property type="entry name" value="ATP_grasp_subdomain_1"/>
</dbReference>
<organism evidence="5 6">
    <name type="scientific">Humidesulfovibrio mexicanus</name>
    <dbReference type="NCBI Taxonomy" id="147047"/>
    <lineage>
        <taxon>Bacteria</taxon>
        <taxon>Pseudomonadati</taxon>
        <taxon>Thermodesulfobacteriota</taxon>
        <taxon>Desulfovibrionia</taxon>
        <taxon>Desulfovibrionales</taxon>
        <taxon>Desulfovibrionaceae</taxon>
        <taxon>Humidesulfovibrio</taxon>
    </lineage>
</organism>
<dbReference type="SMART" id="SM00881">
    <property type="entry name" value="CoA_binding"/>
    <property type="match status" value="1"/>
</dbReference>
<keyword evidence="3" id="KW-0067">ATP-binding</keyword>
<proteinExistence type="predicted"/>
<dbReference type="Gene3D" id="3.30.1490.20">
    <property type="entry name" value="ATP-grasp fold, A domain"/>
    <property type="match status" value="1"/>
</dbReference>
<evidence type="ECO:0000256" key="3">
    <source>
        <dbReference type="ARBA" id="ARBA00022840"/>
    </source>
</evidence>
<dbReference type="SUPFAM" id="SSF52210">
    <property type="entry name" value="Succinyl-CoA synthetase domains"/>
    <property type="match status" value="2"/>
</dbReference>
<dbReference type="InterPro" id="IPR036291">
    <property type="entry name" value="NAD(P)-bd_dom_sf"/>
</dbReference>
<name>A0A239A9C0_9BACT</name>
<reference evidence="5 6" key="1">
    <citation type="submission" date="2017-06" db="EMBL/GenBank/DDBJ databases">
        <authorList>
            <person name="Kim H.J."/>
            <person name="Triplett B.A."/>
        </authorList>
    </citation>
    <scope>NUCLEOTIDE SEQUENCE [LARGE SCALE GENOMIC DNA]</scope>
    <source>
        <strain evidence="5 6">DSM 13116</strain>
    </source>
</reference>
<keyword evidence="6" id="KW-1185">Reference proteome</keyword>
<sequence>MSESQSLSALFAPASVAVVGASRSRSKVGGMVLANLLAAGYRGVVHAVNPAAAAAGQSLAGLAPLASSSELPHGVDLAVLCLPRAAALPELALLASRGVRAAIVLAAGFRETGRQGFLAEQELTRIAREAGMLLLGPNSLGLINTACSLNVSFAAGHPAPGGVSFFSQSGAMCVSVLDWAMGLGLGFSKFVSLGNKACLNEAAALRALGDDPETRVILGYCESVEDGREFLAAAREVAARKPVLLLKAGITPAGARAVSAHTGSASGSPAAYHAAFRQAGVIHVGEMSELFSLAQTFALLLPPAGGGLAVVTNAGGPGILAADACARTQLSLPRPAAATLERLLAELPGFASLYNPVDLLGDAGPDRYRTALAYLLADPNIHAALAMLTPTARSEPLQTARAVIEAAHGPDNPQTKPVAACLLGGAAVRPAREALHAAGIPCFDYPETAVAALAALHGRAARVRRDEHAPPADAEEFLPWDDEALSIIEAAQTQGLRELGGVTALEAAHAAGLPVLTTGLARSSAEAVRLAGEIGLPVTLRLALRGGETSGDECFGAGVSPPLADPEAVRRAFGAITSSAARLRPEAGVSGCLVQAAAGIPREGFRLEAGFARDPQFGPLVSFGMAGVGSDLLGDVSHRLAPLTREDAREMLREVRFYPLLRGVGGGQVVSLAALERLLLGVSRLAWRAPALAGASFTPVLAGTEGVFVAGARLALV</sequence>
<dbReference type="AlphaFoldDB" id="A0A239A9C0"/>
<keyword evidence="1" id="KW-0436">Ligase</keyword>
<gene>
    <name evidence="5" type="ORF">SAMN04488503_1935</name>
</gene>
<accession>A0A239A9C0</accession>
<dbReference type="Pfam" id="PF19045">
    <property type="entry name" value="Ligase_CoA_2"/>
    <property type="match status" value="1"/>
</dbReference>